<dbReference type="EMBL" id="CAACVG010007223">
    <property type="protein sequence ID" value="VEN44267.1"/>
    <property type="molecule type" value="Genomic_DNA"/>
</dbReference>
<dbReference type="OrthoDB" id="10004495at2759"/>
<sequence>MSKTTKTQKTRQLRTRPTLQQPCRISDKPNLCCRTVRRVSYRTCGDAAHLIGRILVILYTRFIVFHQLHPAE</sequence>
<protein>
    <submittedName>
        <fullName evidence="1">Uncharacterized protein</fullName>
    </submittedName>
</protein>
<evidence type="ECO:0000313" key="1">
    <source>
        <dbReference type="EMBL" id="VEN44267.1"/>
    </source>
</evidence>
<keyword evidence="2" id="KW-1185">Reference proteome</keyword>
<evidence type="ECO:0000313" key="2">
    <source>
        <dbReference type="Proteomes" id="UP000410492"/>
    </source>
</evidence>
<dbReference type="AlphaFoldDB" id="A0A653C8M1"/>
<dbReference type="Proteomes" id="UP000410492">
    <property type="component" value="Unassembled WGS sequence"/>
</dbReference>
<name>A0A653C8M1_CALMS</name>
<accession>A0A653C8M1</accession>
<proteinExistence type="predicted"/>
<organism evidence="1 2">
    <name type="scientific">Callosobruchus maculatus</name>
    <name type="common">Southern cowpea weevil</name>
    <name type="synonym">Pulse bruchid</name>
    <dbReference type="NCBI Taxonomy" id="64391"/>
    <lineage>
        <taxon>Eukaryota</taxon>
        <taxon>Metazoa</taxon>
        <taxon>Ecdysozoa</taxon>
        <taxon>Arthropoda</taxon>
        <taxon>Hexapoda</taxon>
        <taxon>Insecta</taxon>
        <taxon>Pterygota</taxon>
        <taxon>Neoptera</taxon>
        <taxon>Endopterygota</taxon>
        <taxon>Coleoptera</taxon>
        <taxon>Polyphaga</taxon>
        <taxon>Cucujiformia</taxon>
        <taxon>Chrysomeloidea</taxon>
        <taxon>Chrysomelidae</taxon>
        <taxon>Bruchinae</taxon>
        <taxon>Bruchini</taxon>
        <taxon>Callosobruchus</taxon>
    </lineage>
</organism>
<gene>
    <name evidence="1" type="ORF">CALMAC_LOCUS7128</name>
</gene>
<reference evidence="1 2" key="1">
    <citation type="submission" date="2019-01" db="EMBL/GenBank/DDBJ databases">
        <authorList>
            <person name="Sayadi A."/>
        </authorList>
    </citation>
    <scope>NUCLEOTIDE SEQUENCE [LARGE SCALE GENOMIC DNA]</scope>
</reference>